<evidence type="ECO:0000256" key="2">
    <source>
        <dbReference type="SAM" id="Coils"/>
    </source>
</evidence>
<dbReference type="Gene3D" id="1.25.40.10">
    <property type="entry name" value="Tetratricopeptide repeat domain"/>
    <property type="match status" value="1"/>
</dbReference>
<proteinExistence type="predicted"/>
<dbReference type="Gene3D" id="1.10.10.10">
    <property type="entry name" value="Winged helix-like DNA-binding domain superfamily/Winged helix DNA-binding domain"/>
    <property type="match status" value="1"/>
</dbReference>
<keyword evidence="1" id="KW-0802">TPR repeat</keyword>
<dbReference type="RefSeq" id="WP_066751829.1">
    <property type="nucleotide sequence ID" value="NZ_CP015199.1"/>
</dbReference>
<keyword evidence="4" id="KW-0732">Signal</keyword>
<name>A0A172XSG8_9FLAO</name>
<dbReference type="InterPro" id="IPR036388">
    <property type="entry name" value="WH-like_DNA-bd_sf"/>
</dbReference>
<dbReference type="InterPro" id="IPR019734">
    <property type="entry name" value="TPR_rpt"/>
</dbReference>
<dbReference type="AlphaFoldDB" id="A0A172XSG8"/>
<reference evidence="5 6" key="1">
    <citation type="submission" date="2016-04" db="EMBL/GenBank/DDBJ databases">
        <title>Complete Genome Sequence of Chryseobacterium sp. IHBB 10212.</title>
        <authorList>
            <person name="Pal M."/>
            <person name="Swarnkar M.K."/>
            <person name="Kaushal K."/>
            <person name="Chhibber S."/>
            <person name="Singh A.K."/>
            <person name="Gulati A."/>
        </authorList>
    </citation>
    <scope>NUCLEOTIDE SEQUENCE [LARGE SCALE GENOMIC DNA]</scope>
    <source>
        <strain evidence="5 6">IHBB 10212</strain>
    </source>
</reference>
<dbReference type="InterPro" id="IPR011990">
    <property type="entry name" value="TPR-like_helical_dom_sf"/>
</dbReference>
<keyword evidence="2" id="KW-0175">Coiled coil</keyword>
<feature type="transmembrane region" description="Helical" evidence="3">
    <location>
        <begin position="343"/>
        <end position="364"/>
    </location>
</feature>
<feature type="repeat" description="TPR" evidence="1">
    <location>
        <begin position="238"/>
        <end position="271"/>
    </location>
</feature>
<sequence length="505" mass="59726">MIKEKSFIKNSILIFFILFSNLAACQDSQLIKIDKLLKKAQKNHTEYRDFEELKLAKEANILAEKTNNSKLISESSYVLARALCSLELQKESLYYIEKASKQKFTKQTPVLQAKLNELKSYNYYVLSLKSQGSAELYKILELLKGNNDSPSIKIISRTYDNIANHYFDENKIDSAFIYYRLSAKELERLPVSKFHNAFCEHYISLGNAFLKKENADSTLYYFKKSYELKLKYKDPILFTQYMVFGSYYENQKQYEKALELYLKAIENMKEYSVNQIPFNYINKKISDLYGILDNKKKQDEFAEIYSKKENQLSLEKSRNVDYALNIILIDKKNEYNSAQEKKYAWIFIGTSIFIIISLYVYILMRKNLKYKESAISEFTNTLQRKEEIISKKNVEAEELQQKVNNAYTEIIELAKNNSPSFYFRFLEVYPEFQKKLLEYSQNLRTTELILCAYTFLGFTTKDIAEYTFKSVNTIRNRKQNLRKKFSIQTEEDMGIWLRNLISEKL</sequence>
<keyword evidence="3" id="KW-1133">Transmembrane helix</keyword>
<keyword evidence="6" id="KW-1185">Reference proteome</keyword>
<feature type="coiled-coil region" evidence="2">
    <location>
        <begin position="382"/>
        <end position="416"/>
    </location>
</feature>
<dbReference type="KEGG" id="chh:A0O34_04630"/>
<dbReference type="EMBL" id="CP015199">
    <property type="protein sequence ID" value="ANF49866.1"/>
    <property type="molecule type" value="Genomic_DNA"/>
</dbReference>
<protein>
    <submittedName>
        <fullName evidence="5">Uncharacterized protein</fullName>
    </submittedName>
</protein>
<accession>A0A172XSG8</accession>
<gene>
    <name evidence="5" type="ORF">A0O34_04630</name>
</gene>
<keyword evidence="3" id="KW-0472">Membrane</keyword>
<evidence type="ECO:0000256" key="1">
    <source>
        <dbReference type="PROSITE-ProRule" id="PRU00339"/>
    </source>
</evidence>
<feature type="signal peptide" evidence="4">
    <location>
        <begin position="1"/>
        <end position="25"/>
    </location>
</feature>
<evidence type="ECO:0000313" key="6">
    <source>
        <dbReference type="Proteomes" id="UP000077824"/>
    </source>
</evidence>
<dbReference type="GO" id="GO:0003677">
    <property type="term" value="F:DNA binding"/>
    <property type="evidence" value="ECO:0007669"/>
    <property type="project" value="InterPro"/>
</dbReference>
<dbReference type="SMART" id="SM00028">
    <property type="entry name" value="TPR"/>
    <property type="match status" value="3"/>
</dbReference>
<dbReference type="SUPFAM" id="SSF46894">
    <property type="entry name" value="C-terminal effector domain of the bipartite response regulators"/>
    <property type="match status" value="1"/>
</dbReference>
<dbReference type="InterPro" id="IPR016032">
    <property type="entry name" value="Sig_transdc_resp-reg_C-effctor"/>
</dbReference>
<organism evidence="5 6">
    <name type="scientific">Chryseobacterium glaciei</name>
    <dbReference type="NCBI Taxonomy" id="1685010"/>
    <lineage>
        <taxon>Bacteria</taxon>
        <taxon>Pseudomonadati</taxon>
        <taxon>Bacteroidota</taxon>
        <taxon>Flavobacteriia</taxon>
        <taxon>Flavobacteriales</taxon>
        <taxon>Weeksellaceae</taxon>
        <taxon>Chryseobacterium group</taxon>
        <taxon>Chryseobacterium</taxon>
    </lineage>
</organism>
<dbReference type="GO" id="GO:0006355">
    <property type="term" value="P:regulation of DNA-templated transcription"/>
    <property type="evidence" value="ECO:0007669"/>
    <property type="project" value="InterPro"/>
</dbReference>
<evidence type="ECO:0000256" key="3">
    <source>
        <dbReference type="SAM" id="Phobius"/>
    </source>
</evidence>
<feature type="chain" id="PRO_5008003697" evidence="4">
    <location>
        <begin position="26"/>
        <end position="505"/>
    </location>
</feature>
<evidence type="ECO:0000256" key="4">
    <source>
        <dbReference type="SAM" id="SignalP"/>
    </source>
</evidence>
<dbReference type="OrthoDB" id="1017207at2"/>
<dbReference type="Proteomes" id="UP000077824">
    <property type="component" value="Chromosome"/>
</dbReference>
<dbReference type="STRING" id="1685010.A0O34_04630"/>
<keyword evidence="3" id="KW-0812">Transmembrane</keyword>
<evidence type="ECO:0000313" key="5">
    <source>
        <dbReference type="EMBL" id="ANF49866.1"/>
    </source>
</evidence>
<dbReference type="PROSITE" id="PS50005">
    <property type="entry name" value="TPR"/>
    <property type="match status" value="1"/>
</dbReference>
<dbReference type="SUPFAM" id="SSF48452">
    <property type="entry name" value="TPR-like"/>
    <property type="match status" value="1"/>
</dbReference>